<sequence>MARLGGFPQNRPFDPDALYESTTSTSGFGVARTSLPPGPERDAVINEMLEALRAQADDLTALIDELRDLMAGRDLTQLVNSVVVPAMMVAFTGAESLADGDATSTWAAKVEYLVGVALSVDPAGDADTPQEVSQRVGQLISDIFDADQARMITASLANADAGDGDRELLLQQLRLEYQADRMPGYAVHLEQIDAEVFGRHRDYYITGLGFDPADVIRATRRHTRSVNQAFRSALDAVTAALNSGARNPAVGEAMRKAFDGITLWDPNEVAASTGIAVEQITAMLDFFSTEYGCQPEFREPGDQNRARTHPCIKLDDGKYFVPDPWSLSAAIHQRLAVEPKRNGFDPQKYYKHRQDAHERLVASALERVFGTGNVHSTQHYALASGDRGEIDSLVSAEWPLVVEAKAIALTESGRRGAPAESTQRSRRSSARHSTRPIAR</sequence>
<protein>
    <submittedName>
        <fullName evidence="2">Uncharacterized protein</fullName>
    </submittedName>
</protein>
<dbReference type="AlphaFoldDB" id="A0A1V3WGY0"/>
<gene>
    <name evidence="2" type="ORF">BZL29_7672</name>
</gene>
<comment type="caution">
    <text evidence="2">The sequence shown here is derived from an EMBL/GenBank/DDBJ whole genome shotgun (WGS) entry which is preliminary data.</text>
</comment>
<accession>A0A1V3WGY0</accession>
<feature type="compositionally biased region" description="Basic residues" evidence="1">
    <location>
        <begin position="424"/>
        <end position="439"/>
    </location>
</feature>
<evidence type="ECO:0000313" key="2">
    <source>
        <dbReference type="EMBL" id="OOK66165.1"/>
    </source>
</evidence>
<proteinExistence type="predicted"/>
<reference evidence="2 3" key="1">
    <citation type="submission" date="2017-02" db="EMBL/GenBank/DDBJ databases">
        <title>Complete genome sequences of Mycobacterium kansasii strains isolated from rhesus macaques.</title>
        <authorList>
            <person name="Panda A."/>
            <person name="Nagaraj S."/>
            <person name="Zhao X."/>
            <person name="Tettelin H."/>
            <person name="Detolla L.J."/>
        </authorList>
    </citation>
    <scope>NUCLEOTIDE SEQUENCE [LARGE SCALE GENOMIC DNA]</scope>
    <source>
        <strain evidence="2 3">11-3469</strain>
    </source>
</reference>
<evidence type="ECO:0000313" key="3">
    <source>
        <dbReference type="Proteomes" id="UP000188532"/>
    </source>
</evidence>
<feature type="region of interest" description="Disordered" evidence="1">
    <location>
        <begin position="411"/>
        <end position="439"/>
    </location>
</feature>
<evidence type="ECO:0000256" key="1">
    <source>
        <dbReference type="SAM" id="MobiDB-lite"/>
    </source>
</evidence>
<name>A0A1V3WGY0_MYCKA</name>
<dbReference type="EMBL" id="MVBN01000010">
    <property type="protein sequence ID" value="OOK66165.1"/>
    <property type="molecule type" value="Genomic_DNA"/>
</dbReference>
<dbReference type="Proteomes" id="UP000188532">
    <property type="component" value="Unassembled WGS sequence"/>
</dbReference>
<organism evidence="2 3">
    <name type="scientific">Mycobacterium kansasii</name>
    <dbReference type="NCBI Taxonomy" id="1768"/>
    <lineage>
        <taxon>Bacteria</taxon>
        <taxon>Bacillati</taxon>
        <taxon>Actinomycetota</taxon>
        <taxon>Actinomycetes</taxon>
        <taxon>Mycobacteriales</taxon>
        <taxon>Mycobacteriaceae</taxon>
        <taxon>Mycobacterium</taxon>
    </lineage>
</organism>